<organism evidence="2 3">
    <name type="scientific">Vibrio anguillarum</name>
    <name type="common">Listonella anguillarum</name>
    <dbReference type="NCBI Taxonomy" id="55601"/>
    <lineage>
        <taxon>Bacteria</taxon>
        <taxon>Pseudomonadati</taxon>
        <taxon>Pseudomonadota</taxon>
        <taxon>Gammaproteobacteria</taxon>
        <taxon>Vibrionales</taxon>
        <taxon>Vibrionaceae</taxon>
        <taxon>Vibrio</taxon>
    </lineage>
</organism>
<feature type="chain" id="PRO_5047170881" evidence="1">
    <location>
        <begin position="19"/>
        <end position="132"/>
    </location>
</feature>
<evidence type="ECO:0000256" key="1">
    <source>
        <dbReference type="SAM" id="SignalP"/>
    </source>
</evidence>
<evidence type="ECO:0000313" key="3">
    <source>
        <dbReference type="Proteomes" id="UP000726136"/>
    </source>
</evidence>
<keyword evidence="1" id="KW-0732">Signal</keyword>
<reference evidence="2 3" key="1">
    <citation type="journal article" date="2021" name="PeerJ">
        <title>Analysis of 44 Vibrio anguillarum genomes reveals high genetic diversity.</title>
        <authorList>
            <person name="Hansen M.J."/>
            <person name="Dalsgaard I."/>
        </authorList>
    </citation>
    <scope>NUCLEOTIDE SEQUENCE [LARGE SCALE GENOMIC DNA]</scope>
    <source>
        <strain evidence="2 3">040915-1/1B</strain>
    </source>
</reference>
<feature type="signal peptide" evidence="1">
    <location>
        <begin position="1"/>
        <end position="18"/>
    </location>
</feature>
<proteinExistence type="predicted"/>
<dbReference type="EMBL" id="RDPI01000082">
    <property type="protein sequence ID" value="MBF4375266.1"/>
    <property type="molecule type" value="Genomic_DNA"/>
</dbReference>
<name>A0ABR9ZA06_VIBAN</name>
<keyword evidence="3" id="KW-1185">Reference proteome</keyword>
<dbReference type="Proteomes" id="UP000726136">
    <property type="component" value="Unassembled WGS sequence"/>
</dbReference>
<comment type="caution">
    <text evidence="2">The sequence shown here is derived from an EMBL/GenBank/DDBJ whole genome shotgun (WGS) entry which is preliminary data.</text>
</comment>
<dbReference type="RefSeq" id="WP_094144295.1">
    <property type="nucleotide sequence ID" value="NZ_JBBMOM010000029.1"/>
</dbReference>
<evidence type="ECO:0000313" key="2">
    <source>
        <dbReference type="EMBL" id="MBF4375266.1"/>
    </source>
</evidence>
<accession>A0ABR9ZA06</accession>
<sequence>MKKLFLYVMVFFSGFAFANDTKAGLTLRYVSYIECADYYFGLKDEGRANLMLMGMNTMLHTLSTIYEQNTVLNFIEHAVKVVAVGRKTNNSNTFFASQDALDTVCDKLVKDSNVVSLEVFSVMINKPNIGIN</sequence>
<gene>
    <name evidence="2" type="ORF">EAY46_19675</name>
</gene>
<protein>
    <submittedName>
        <fullName evidence="2">Uncharacterized protein</fullName>
    </submittedName>
</protein>